<dbReference type="Proteomes" id="UP001378242">
    <property type="component" value="Unassembled WGS sequence"/>
</dbReference>
<evidence type="ECO:0000313" key="4">
    <source>
        <dbReference type="Proteomes" id="UP001378242"/>
    </source>
</evidence>
<evidence type="ECO:0000313" key="3">
    <source>
        <dbReference type="EMBL" id="MEL0616159.1"/>
    </source>
</evidence>
<sequence length="575" mass="62871">MDLTRRQRRQAWHLLLASLAVLGIGLVPLLSQQALYLDDMSRTLDGYFGWGLNARPAAEGVMRLLGFGGELVNVAPLPQLAAWGIAAGMALVWWRRVPGLSPGVCVLGNALIWLTPFTLQNFSYAYDSLPMSLGLASAMLASLILRPGVHGPGQRSQRRWQPSLMALGLLLLALCCYQPALNAFLVLSLLDALMGSRPRGVERREAEERNTEERKFEEGKTEQSESVWRAWLALLQRGGLVLAALLLYLPLSRLLVAGDYSQQHGEMLSLGDLPALLAALEQHLVQALAALRGGLDLVSGVLSGSLLVVALGAALMTAGRRHGARQVSSRQLTLERLSRLLWALLLIPALWGPMLMLAEPVFHSRTLVGWGALLGGALMLSLAGRQARASERFTLRRCLLAVAALLLLRHWLIFAAWSNALAAQQAHETQLAREIVTQARELGLPITSPRDRDTYRPDDELAVQVLGKAPLAPLARVAERQVPAVRQNLIAAFTPDNYWAVVRLRMAGASAATLLRDDERKASIKEPPVCDERASVDAPGDEGGSPRIFTQTLREGVWVIDFRTAENCRRADVRP</sequence>
<dbReference type="EMBL" id="JBAKAP010000004">
    <property type="protein sequence ID" value="MEL0616159.1"/>
    <property type="molecule type" value="Genomic_DNA"/>
</dbReference>
<evidence type="ECO:0000256" key="2">
    <source>
        <dbReference type="SAM" id="Phobius"/>
    </source>
</evidence>
<feature type="region of interest" description="Disordered" evidence="1">
    <location>
        <begin position="200"/>
        <end position="219"/>
    </location>
</feature>
<proteinExistence type="predicted"/>
<feature type="transmembrane region" description="Helical" evidence="2">
    <location>
        <begin position="364"/>
        <end position="383"/>
    </location>
</feature>
<gene>
    <name evidence="3" type="ORF">V6243_04890</name>
</gene>
<feature type="transmembrane region" description="Helical" evidence="2">
    <location>
        <begin position="71"/>
        <end position="93"/>
    </location>
</feature>
<organism evidence="3 4">
    <name type="scientific">Cobetia marina</name>
    <name type="common">Deleya marina</name>
    <dbReference type="NCBI Taxonomy" id="28258"/>
    <lineage>
        <taxon>Bacteria</taxon>
        <taxon>Pseudomonadati</taxon>
        <taxon>Pseudomonadota</taxon>
        <taxon>Gammaproteobacteria</taxon>
        <taxon>Oceanospirillales</taxon>
        <taxon>Halomonadaceae</taxon>
        <taxon>Cobetia</taxon>
    </lineage>
</organism>
<accession>A0ABU9GCF7</accession>
<keyword evidence="2" id="KW-0812">Transmembrane</keyword>
<dbReference type="Pfam" id="PF14264">
    <property type="entry name" value="Glucos_trans_II"/>
    <property type="match status" value="1"/>
</dbReference>
<evidence type="ECO:0000256" key="1">
    <source>
        <dbReference type="SAM" id="MobiDB-lite"/>
    </source>
</evidence>
<comment type="caution">
    <text evidence="3">The sequence shown here is derived from an EMBL/GenBank/DDBJ whole genome shotgun (WGS) entry which is preliminary data.</text>
</comment>
<feature type="transmembrane region" description="Helical" evidence="2">
    <location>
        <begin position="340"/>
        <end position="358"/>
    </location>
</feature>
<feature type="region of interest" description="Disordered" evidence="1">
    <location>
        <begin position="525"/>
        <end position="547"/>
    </location>
</feature>
<feature type="transmembrane region" description="Helical" evidence="2">
    <location>
        <begin position="395"/>
        <end position="417"/>
    </location>
</feature>
<dbReference type="InterPro" id="IPR025686">
    <property type="entry name" value="Glucos_trans_II"/>
</dbReference>
<feature type="transmembrane region" description="Helical" evidence="2">
    <location>
        <begin position="100"/>
        <end position="119"/>
    </location>
</feature>
<dbReference type="RefSeq" id="WP_341542014.1">
    <property type="nucleotide sequence ID" value="NZ_JBAKAP010000004.1"/>
</dbReference>
<keyword evidence="2" id="KW-0472">Membrane</keyword>
<name>A0ABU9GCF7_COBMA</name>
<feature type="transmembrane region" description="Helical" evidence="2">
    <location>
        <begin position="166"/>
        <end position="190"/>
    </location>
</feature>
<feature type="transmembrane region" description="Helical" evidence="2">
    <location>
        <begin position="230"/>
        <end position="249"/>
    </location>
</feature>
<feature type="transmembrane region" description="Helical" evidence="2">
    <location>
        <begin position="297"/>
        <end position="319"/>
    </location>
</feature>
<reference evidence="3 4" key="1">
    <citation type="submission" date="2024-02" db="EMBL/GenBank/DDBJ databases">
        <title>Bacteria isolated from the canopy kelp, Nereocystis luetkeana.</title>
        <authorList>
            <person name="Pfister C.A."/>
            <person name="Younker I.T."/>
            <person name="Light S.H."/>
        </authorList>
    </citation>
    <scope>NUCLEOTIDE SEQUENCE [LARGE SCALE GENOMIC DNA]</scope>
    <source>
        <strain evidence="3 4">TI.5.07</strain>
    </source>
</reference>
<keyword evidence="2" id="KW-1133">Transmembrane helix</keyword>
<protein>
    <submittedName>
        <fullName evidence="3">Glucosyltransferase domain-containing protein</fullName>
    </submittedName>
</protein>
<feature type="transmembrane region" description="Helical" evidence="2">
    <location>
        <begin position="12"/>
        <end position="31"/>
    </location>
</feature>
<keyword evidence="4" id="KW-1185">Reference proteome</keyword>
<feature type="compositionally biased region" description="Basic and acidic residues" evidence="1">
    <location>
        <begin position="525"/>
        <end position="535"/>
    </location>
</feature>